<evidence type="ECO:0000256" key="2">
    <source>
        <dbReference type="ARBA" id="ARBA00022487"/>
    </source>
</evidence>
<keyword evidence="6" id="KW-0106">Calcium</keyword>
<dbReference type="GO" id="GO:0046872">
    <property type="term" value="F:metal ion binding"/>
    <property type="evidence" value="ECO:0007669"/>
    <property type="project" value="UniProtKB-KW"/>
</dbReference>
<keyword evidence="7" id="KW-1015">Disulfide bond</keyword>
<dbReference type="GO" id="GO:0052689">
    <property type="term" value="F:carboxylic ester hydrolase activity"/>
    <property type="evidence" value="ECO:0007669"/>
    <property type="project" value="UniProtKB-KW"/>
</dbReference>
<keyword evidence="4" id="KW-0732">Signal</keyword>
<reference evidence="8" key="1">
    <citation type="submission" date="2018-05" db="EMBL/GenBank/DDBJ databases">
        <authorList>
            <person name="Lanie J.A."/>
            <person name="Ng W.-L."/>
            <person name="Kazmierczak K.M."/>
            <person name="Andrzejewski T.M."/>
            <person name="Davidsen T.M."/>
            <person name="Wayne K.J."/>
            <person name="Tettelin H."/>
            <person name="Glass J.I."/>
            <person name="Rusch D."/>
            <person name="Podicherti R."/>
            <person name="Tsui H.-C.T."/>
            <person name="Winkler M.E."/>
        </authorList>
    </citation>
    <scope>NUCLEOTIDE SEQUENCE</scope>
</reference>
<dbReference type="Pfam" id="PF07519">
    <property type="entry name" value="Tannase"/>
    <property type="match status" value="1"/>
</dbReference>
<organism evidence="8">
    <name type="scientific">marine metagenome</name>
    <dbReference type="NCBI Taxonomy" id="408172"/>
    <lineage>
        <taxon>unclassified sequences</taxon>
        <taxon>metagenomes</taxon>
        <taxon>ecological metagenomes</taxon>
    </lineage>
</organism>
<keyword evidence="2" id="KW-0719">Serine esterase</keyword>
<evidence type="ECO:0000256" key="7">
    <source>
        <dbReference type="ARBA" id="ARBA00023157"/>
    </source>
</evidence>
<evidence type="ECO:0000256" key="4">
    <source>
        <dbReference type="ARBA" id="ARBA00022729"/>
    </source>
</evidence>
<dbReference type="InterPro" id="IPR029058">
    <property type="entry name" value="AB_hydrolase_fold"/>
</dbReference>
<dbReference type="AlphaFoldDB" id="A0A381P2Z6"/>
<dbReference type="PANTHER" id="PTHR33938">
    <property type="entry name" value="FERULOYL ESTERASE B-RELATED"/>
    <property type="match status" value="1"/>
</dbReference>
<comment type="similarity">
    <text evidence="1">Belongs to the tannase family.</text>
</comment>
<keyword evidence="5" id="KW-0378">Hydrolase</keyword>
<dbReference type="EMBL" id="UINC01000753">
    <property type="protein sequence ID" value="SUZ60588.1"/>
    <property type="molecule type" value="Genomic_DNA"/>
</dbReference>
<evidence type="ECO:0000256" key="5">
    <source>
        <dbReference type="ARBA" id="ARBA00022801"/>
    </source>
</evidence>
<gene>
    <name evidence="8" type="ORF">METZ01_LOCUS13442</name>
</gene>
<proteinExistence type="inferred from homology"/>
<sequence length="528" mass="56085">MKRFLMIPIAIMATTLTDATAASAPVGGEGGALAGADNVPCGDLTSFSIMEGTVTSASLVETGAFTPPVAPGGRAPSRASVTRTYGGLPAFCRVIATLRPTNDSNITVEVWMPLSGWNGKYQAVGNGAFRGSISHSAMAAALANGYATSSTDTGHIGNTAEFGLDHPEKVVDFGWRSLHLMAVLTKEVIAAHYDESLRYSYWNGCSAGGRQAMKMAQAFPEDFDGIVAGAPGQDWSGRAAGALRVASYLGSNPAARLSADDRLLVHAAAISACDAADGVVDGLIDSPQRCDFDPAVLQCEGAKNGSCLTAAQVGTVRMLYTSPVNPSTNREITGLVPGSELNWTDLGWTNSARSTGLELYRYLVYGDPNWTIDRFDFDTDIVKAEETDDETLNALDPDLKPFFARGGKLLAYHGWSDAQISPLNATQYYERVVESVGSAEEVHDSYRLFMAPGMGHCGGGEGPSVFDKMALIEAWVEEGRAPDHVLATKFGPEGEVEMRRPLCAYPARAVYDGNGDPKREESFSCATR</sequence>
<evidence type="ECO:0008006" key="9">
    <source>
        <dbReference type="Google" id="ProtNLM"/>
    </source>
</evidence>
<protein>
    <recommendedName>
        <fullName evidence="9">Tannase/feruloyl esterase family alpha/beta hydrolase</fullName>
    </recommendedName>
</protein>
<name>A0A381P2Z6_9ZZZZ</name>
<accession>A0A381P2Z6</accession>
<dbReference type="PANTHER" id="PTHR33938:SF15">
    <property type="entry name" value="FERULOYL ESTERASE B-RELATED"/>
    <property type="match status" value="1"/>
</dbReference>
<evidence type="ECO:0000256" key="6">
    <source>
        <dbReference type="ARBA" id="ARBA00022837"/>
    </source>
</evidence>
<keyword evidence="3" id="KW-0479">Metal-binding</keyword>
<dbReference type="SUPFAM" id="SSF53474">
    <property type="entry name" value="alpha/beta-Hydrolases"/>
    <property type="match status" value="1"/>
</dbReference>
<evidence type="ECO:0000256" key="1">
    <source>
        <dbReference type="ARBA" id="ARBA00006249"/>
    </source>
</evidence>
<evidence type="ECO:0000256" key="3">
    <source>
        <dbReference type="ARBA" id="ARBA00022723"/>
    </source>
</evidence>
<dbReference type="InterPro" id="IPR011118">
    <property type="entry name" value="Tannase/feruloyl_esterase"/>
</dbReference>
<evidence type="ECO:0000313" key="8">
    <source>
        <dbReference type="EMBL" id="SUZ60588.1"/>
    </source>
</evidence>
<dbReference type="Gene3D" id="3.40.50.1820">
    <property type="entry name" value="alpha/beta hydrolase"/>
    <property type="match status" value="1"/>
</dbReference>